<dbReference type="CDD" id="cd08761">
    <property type="entry name" value="Cyt_b561_CYB561D2_like"/>
    <property type="match status" value="1"/>
</dbReference>
<keyword evidence="3" id="KW-0813">Transport</keyword>
<evidence type="ECO:0000256" key="1">
    <source>
        <dbReference type="ARBA" id="ARBA00001970"/>
    </source>
</evidence>
<feature type="transmembrane region" description="Helical" evidence="11">
    <location>
        <begin position="12"/>
        <end position="33"/>
    </location>
</feature>
<evidence type="ECO:0000256" key="8">
    <source>
        <dbReference type="ARBA" id="ARBA00022989"/>
    </source>
</evidence>
<dbReference type="Gene3D" id="1.20.120.1770">
    <property type="match status" value="1"/>
</dbReference>
<dbReference type="Proteomes" id="UP000239899">
    <property type="component" value="Unassembled WGS sequence"/>
</dbReference>
<dbReference type="InterPro" id="IPR045150">
    <property type="entry name" value="CYB561D1/2"/>
</dbReference>
<dbReference type="PROSITE" id="PS50939">
    <property type="entry name" value="CYTOCHROME_B561"/>
    <property type="match status" value="1"/>
</dbReference>
<evidence type="ECO:0000256" key="9">
    <source>
        <dbReference type="ARBA" id="ARBA00023004"/>
    </source>
</evidence>
<evidence type="ECO:0000256" key="5">
    <source>
        <dbReference type="ARBA" id="ARBA00022692"/>
    </source>
</evidence>
<proteinExistence type="predicted"/>
<dbReference type="GO" id="GO:0140575">
    <property type="term" value="F:transmembrane monodehydroascorbate reductase activity"/>
    <property type="evidence" value="ECO:0007669"/>
    <property type="project" value="InterPro"/>
</dbReference>
<feature type="transmembrane region" description="Helical" evidence="11">
    <location>
        <begin position="186"/>
        <end position="203"/>
    </location>
</feature>
<accession>A0A2P6TPE8</accession>
<evidence type="ECO:0000256" key="6">
    <source>
        <dbReference type="ARBA" id="ARBA00022723"/>
    </source>
</evidence>
<evidence type="ECO:0000313" key="14">
    <source>
        <dbReference type="Proteomes" id="UP000239899"/>
    </source>
</evidence>
<dbReference type="PANTHER" id="PTHR15422:SF45">
    <property type="entry name" value="CYTOCHROME B561 DOMAIN-CONTAINING PROTEIN"/>
    <property type="match status" value="1"/>
</dbReference>
<evidence type="ECO:0000256" key="2">
    <source>
        <dbReference type="ARBA" id="ARBA00004141"/>
    </source>
</evidence>
<dbReference type="GO" id="GO:0016020">
    <property type="term" value="C:membrane"/>
    <property type="evidence" value="ECO:0007669"/>
    <property type="project" value="UniProtKB-SubCell"/>
</dbReference>
<keyword evidence="4" id="KW-0349">Heme</keyword>
<comment type="caution">
    <text evidence="13">The sequence shown here is derived from an EMBL/GenBank/DDBJ whole genome shotgun (WGS) entry which is preliminary data.</text>
</comment>
<feature type="domain" description="Cytochrome b561" evidence="12">
    <location>
        <begin position="5"/>
        <end position="212"/>
    </location>
</feature>
<keyword evidence="9" id="KW-0408">Iron</keyword>
<evidence type="ECO:0000256" key="10">
    <source>
        <dbReference type="ARBA" id="ARBA00023136"/>
    </source>
</evidence>
<feature type="transmembrane region" description="Helical" evidence="11">
    <location>
        <begin position="75"/>
        <end position="97"/>
    </location>
</feature>
<evidence type="ECO:0000313" key="13">
    <source>
        <dbReference type="EMBL" id="PRW55908.1"/>
    </source>
</evidence>
<sequence length="230" mass="24682">MASAAAPVLDRPIQTLSITLCVAIALAMLPAAYEGQLFAWHPLFLVLGFLGFMTEGIMAAVRFRPNEGLSRVQAITNHAIIQSAATACIAMGLYAIYHNKNLKGKQHFTSLHGKVGLCTFLLALAAPLLGAASFRRLGIIQRFPEPWQPRIKWLHRLISVYAHVLAVVTMLLALPHPAVLTGAWSLSWQVGVIVLSGCMLYTLRGRIGMKTVLPASAGGSAAALSGPKHK</sequence>
<evidence type="ECO:0000256" key="4">
    <source>
        <dbReference type="ARBA" id="ARBA00022617"/>
    </source>
</evidence>
<dbReference type="EMBL" id="LHPG02000009">
    <property type="protein sequence ID" value="PRW55908.1"/>
    <property type="molecule type" value="Genomic_DNA"/>
</dbReference>
<dbReference type="InterPro" id="IPR006593">
    <property type="entry name" value="Cyt_b561/ferric_Rdtase_TM"/>
</dbReference>
<dbReference type="STRING" id="3076.A0A2P6TPE8"/>
<feature type="transmembrane region" description="Helical" evidence="11">
    <location>
        <begin position="39"/>
        <end position="63"/>
    </location>
</feature>
<keyword evidence="6" id="KW-0479">Metal-binding</keyword>
<keyword evidence="5 11" id="KW-0812">Transmembrane</keyword>
<keyword evidence="10 11" id="KW-0472">Membrane</keyword>
<protein>
    <submittedName>
        <fullName evidence="13">Cytochrome b561 domain-containing 2</fullName>
    </submittedName>
</protein>
<feature type="transmembrane region" description="Helical" evidence="11">
    <location>
        <begin position="153"/>
        <end position="174"/>
    </location>
</feature>
<evidence type="ECO:0000256" key="11">
    <source>
        <dbReference type="SAM" id="Phobius"/>
    </source>
</evidence>
<keyword evidence="8 11" id="KW-1133">Transmembrane helix</keyword>
<comment type="cofactor">
    <cofactor evidence="1">
        <name>heme b</name>
        <dbReference type="ChEBI" id="CHEBI:60344"/>
    </cofactor>
</comment>
<evidence type="ECO:0000256" key="7">
    <source>
        <dbReference type="ARBA" id="ARBA00022982"/>
    </source>
</evidence>
<keyword evidence="14" id="KW-1185">Reference proteome</keyword>
<comment type="subcellular location">
    <subcellularLocation>
        <location evidence="2">Membrane</location>
        <topology evidence="2">Multi-pass membrane protein</topology>
    </subcellularLocation>
</comment>
<reference evidence="13 14" key="1">
    <citation type="journal article" date="2018" name="Plant J.">
        <title>Genome sequences of Chlorella sorokiniana UTEX 1602 and Micractinium conductrix SAG 241.80: implications to maltose excretion by a green alga.</title>
        <authorList>
            <person name="Arriola M.B."/>
            <person name="Velmurugan N."/>
            <person name="Zhang Y."/>
            <person name="Plunkett M.H."/>
            <person name="Hondzo H."/>
            <person name="Barney B.M."/>
        </authorList>
    </citation>
    <scope>NUCLEOTIDE SEQUENCE [LARGE SCALE GENOMIC DNA]</scope>
    <source>
        <strain evidence="14">UTEX 1602</strain>
    </source>
</reference>
<name>A0A2P6TPE8_CHLSO</name>
<dbReference type="PANTHER" id="PTHR15422">
    <property type="entry name" value="OS05G0565100 PROTEIN"/>
    <property type="match status" value="1"/>
</dbReference>
<gene>
    <name evidence="13" type="ORF">C2E21_5014</name>
</gene>
<evidence type="ECO:0000259" key="12">
    <source>
        <dbReference type="PROSITE" id="PS50939"/>
    </source>
</evidence>
<evidence type="ECO:0000256" key="3">
    <source>
        <dbReference type="ARBA" id="ARBA00022448"/>
    </source>
</evidence>
<dbReference type="OrthoDB" id="432881at2759"/>
<dbReference type="AlphaFoldDB" id="A0A2P6TPE8"/>
<dbReference type="Pfam" id="PF03188">
    <property type="entry name" value="Cytochrom_B561"/>
    <property type="match status" value="1"/>
</dbReference>
<dbReference type="GO" id="GO:0046872">
    <property type="term" value="F:metal ion binding"/>
    <property type="evidence" value="ECO:0007669"/>
    <property type="project" value="UniProtKB-KW"/>
</dbReference>
<feature type="transmembrane region" description="Helical" evidence="11">
    <location>
        <begin position="109"/>
        <end position="132"/>
    </location>
</feature>
<organism evidence="13 14">
    <name type="scientific">Chlorella sorokiniana</name>
    <name type="common">Freshwater green alga</name>
    <dbReference type="NCBI Taxonomy" id="3076"/>
    <lineage>
        <taxon>Eukaryota</taxon>
        <taxon>Viridiplantae</taxon>
        <taxon>Chlorophyta</taxon>
        <taxon>core chlorophytes</taxon>
        <taxon>Trebouxiophyceae</taxon>
        <taxon>Chlorellales</taxon>
        <taxon>Chlorellaceae</taxon>
        <taxon>Chlorella clade</taxon>
        <taxon>Chlorella</taxon>
    </lineage>
</organism>
<keyword evidence="7" id="KW-0249">Electron transport</keyword>
<dbReference type="SMART" id="SM00665">
    <property type="entry name" value="B561"/>
    <property type="match status" value="1"/>
</dbReference>